<evidence type="ECO:0000313" key="4">
    <source>
        <dbReference type="Proteomes" id="UP001254848"/>
    </source>
</evidence>
<accession>A0ABU3P2X7</accession>
<comment type="caution">
    <text evidence="3">The sequence shown here is derived from an EMBL/GenBank/DDBJ whole genome shotgun (WGS) entry which is preliminary data.</text>
</comment>
<evidence type="ECO:0000313" key="3">
    <source>
        <dbReference type="EMBL" id="MDT8903388.1"/>
    </source>
</evidence>
<feature type="domain" description="Novel toxin 21" evidence="2">
    <location>
        <begin position="712"/>
        <end position="779"/>
    </location>
</feature>
<dbReference type="Proteomes" id="UP001254848">
    <property type="component" value="Unassembled WGS sequence"/>
</dbReference>
<dbReference type="EMBL" id="JAUOZS010000001">
    <property type="protein sequence ID" value="MDT8903388.1"/>
    <property type="molecule type" value="Genomic_DNA"/>
</dbReference>
<evidence type="ECO:0000256" key="1">
    <source>
        <dbReference type="SAM" id="MobiDB-lite"/>
    </source>
</evidence>
<protein>
    <submittedName>
        <fullName evidence="3">Hemagglutinin repeat-containing protein</fullName>
    </submittedName>
</protein>
<dbReference type="InterPro" id="IPR028190">
    <property type="entry name" value="Ntox21"/>
</dbReference>
<evidence type="ECO:0000259" key="2">
    <source>
        <dbReference type="Pfam" id="PF15526"/>
    </source>
</evidence>
<dbReference type="InterPro" id="IPR038181">
    <property type="entry name" value="Ntox21_sf"/>
</dbReference>
<dbReference type="Pfam" id="PF15526">
    <property type="entry name" value="Ntox21"/>
    <property type="match status" value="1"/>
</dbReference>
<dbReference type="Pfam" id="PF13332">
    <property type="entry name" value="Fil_haemagg_2"/>
    <property type="match status" value="2"/>
</dbReference>
<gene>
    <name evidence="3" type="ORF">Q4T40_19330</name>
</gene>
<dbReference type="RefSeq" id="WP_413781845.1">
    <property type="nucleotide sequence ID" value="NZ_JAUOZS010000001.1"/>
</dbReference>
<reference evidence="3 4" key="1">
    <citation type="submission" date="2023-07" db="EMBL/GenBank/DDBJ databases">
        <title>The novel representative of Negativicutes class, Anaeroselena agilis gen. nov. sp. nov.</title>
        <authorList>
            <person name="Prokofeva M.I."/>
            <person name="Elcheninov A.G."/>
            <person name="Klyukina A."/>
            <person name="Kublanov I.V."/>
            <person name="Frolov E.N."/>
            <person name="Podosokorskaya O.A."/>
        </authorList>
    </citation>
    <scope>NUCLEOTIDE SEQUENCE [LARGE SCALE GENOMIC DNA]</scope>
    <source>
        <strain evidence="3 4">4137-cl</strain>
    </source>
</reference>
<proteinExistence type="predicted"/>
<organism evidence="3 4">
    <name type="scientific">Anaeroselena agilis</name>
    <dbReference type="NCBI Taxonomy" id="3063788"/>
    <lineage>
        <taxon>Bacteria</taxon>
        <taxon>Bacillati</taxon>
        <taxon>Bacillota</taxon>
        <taxon>Negativicutes</taxon>
        <taxon>Acetonemataceae</taxon>
        <taxon>Anaeroselena</taxon>
    </lineage>
</organism>
<feature type="compositionally biased region" description="Polar residues" evidence="1">
    <location>
        <begin position="404"/>
        <end position="417"/>
    </location>
</feature>
<name>A0ABU3P2X7_9FIRM</name>
<dbReference type="CDD" id="cd20685">
    <property type="entry name" value="CdiA-CT_Ecl_RNase-like"/>
    <property type="match status" value="1"/>
</dbReference>
<dbReference type="Gene3D" id="3.10.380.20">
    <property type="entry name" value="Novel toxin 21 (CdiA), C-terminal domain"/>
    <property type="match status" value="1"/>
</dbReference>
<keyword evidence="4" id="KW-1185">Reference proteome</keyword>
<feature type="region of interest" description="Disordered" evidence="1">
    <location>
        <begin position="397"/>
        <end position="417"/>
    </location>
</feature>
<dbReference type="InterPro" id="IPR025157">
    <property type="entry name" value="Hemagglutinin_rpt"/>
</dbReference>
<sequence>MVGSTVGSISGDVNIIAGKDARVTASDIISGKNTSIQGQNVTIEAGQNSGQSKQTYEFKQSGLTVSLGGDTITPVLSAASDVRRISNVSDERLQALYAYKAYTDAKDAYNALKDGSPLSVSVSIGSTKYSTETVSSLSSAQGSQVSAGGNVNITATGSGATDAAGKAADGSVNVVGSGVSGENVTLTAAKDVNLVAADNATTTTNTSSSSSAGVGVQIGPKGGVFVQGSKASGNENGAGTTHTETVVAASDTLTVKTGSDANIVGAQAKGDNVKMEIGGDLNIASQQDTDSYHERTSSAGGTIGLGSGVASSVSASKGKIDSDYASVTDQSGVYAGQGGFDITVGGNTDLKGAVIASEAAPDKNKLSTGTLTWSDIENKAEYKASSVGVNVGFGPGTEKKDQGITPNIGTTASGNAESTTKSAIAAGTIEVRSNPTQDLSGLSRDTGNSLNTLGKIFDKKTVQEQQELAKVFGEVAFKAIGDLGLPDGSDEKVALEAFAGGLMAKLGGGSFASGLAGAGFTQLVMNELANIKDPAALQWASAIVGVIAANLVGGDAQTAAAVAVSEIRNNRLSHIITDPVKVAEGLKQGLKDKGIEAVEAFKTIIEHPVDTAKGIAGTIAEIWNDPSLVAKIGKETFQDYQYRLDAMVNGSAFDTGEQLGYLSVDLGLLLLDVGVASKLVEKVPGLARAVEVLNNERGSIRIGSMTTKQVTDAAKVLGFEKTNYFSHGQPIYKKGNLYITPDIDGHNGGVWKAASSVEDLKSKSTRLGTYDANLNRIGD</sequence>